<feature type="transmembrane region" description="Helical" evidence="5">
    <location>
        <begin position="21"/>
        <end position="41"/>
    </location>
</feature>
<keyword evidence="3 5" id="KW-0472">Membrane</keyword>
<evidence type="ECO:0000259" key="7">
    <source>
        <dbReference type="Pfam" id="PF03717"/>
    </source>
</evidence>
<dbReference type="RefSeq" id="WP_123208161.1">
    <property type="nucleotide sequence ID" value="NZ_JBHTHO010000006.1"/>
</dbReference>
<feature type="region of interest" description="Disordered" evidence="4">
    <location>
        <begin position="202"/>
        <end position="221"/>
    </location>
</feature>
<dbReference type="GO" id="GO:0005886">
    <property type="term" value="C:plasma membrane"/>
    <property type="evidence" value="ECO:0007669"/>
    <property type="project" value="TreeGrafter"/>
</dbReference>
<feature type="domain" description="Penicillin-binding protein transpeptidase" evidence="6">
    <location>
        <begin position="257"/>
        <end position="560"/>
    </location>
</feature>
<keyword evidence="5" id="KW-1133">Transmembrane helix</keyword>
<evidence type="ECO:0000256" key="1">
    <source>
        <dbReference type="ARBA" id="ARBA00004370"/>
    </source>
</evidence>
<dbReference type="Pfam" id="PF00905">
    <property type="entry name" value="Transpeptidase"/>
    <property type="match status" value="1"/>
</dbReference>
<dbReference type="InterPro" id="IPR001460">
    <property type="entry name" value="PCN-bd_Tpept"/>
</dbReference>
<accession>A0A3N0B2V9</accession>
<evidence type="ECO:0000256" key="4">
    <source>
        <dbReference type="SAM" id="MobiDB-lite"/>
    </source>
</evidence>
<evidence type="ECO:0000256" key="2">
    <source>
        <dbReference type="ARBA" id="ARBA00007171"/>
    </source>
</evidence>
<comment type="similarity">
    <text evidence="2">Belongs to the transpeptidase family.</text>
</comment>
<evidence type="ECO:0000313" key="8">
    <source>
        <dbReference type="EMBL" id="RNL41463.1"/>
    </source>
</evidence>
<protein>
    <submittedName>
        <fullName evidence="8">Penicillin-binding protein 2</fullName>
    </submittedName>
</protein>
<dbReference type="PANTHER" id="PTHR30627">
    <property type="entry name" value="PEPTIDOGLYCAN D,D-TRANSPEPTIDASE"/>
    <property type="match status" value="1"/>
</dbReference>
<evidence type="ECO:0000256" key="3">
    <source>
        <dbReference type="ARBA" id="ARBA00023136"/>
    </source>
</evidence>
<organism evidence="8 9">
    <name type="scientific">Slackia equolifaciens</name>
    <dbReference type="NCBI Taxonomy" id="498718"/>
    <lineage>
        <taxon>Bacteria</taxon>
        <taxon>Bacillati</taxon>
        <taxon>Actinomycetota</taxon>
        <taxon>Coriobacteriia</taxon>
        <taxon>Eggerthellales</taxon>
        <taxon>Eggerthellaceae</taxon>
        <taxon>Slackia</taxon>
    </lineage>
</organism>
<feature type="domain" description="Penicillin-binding protein dimerisation" evidence="7">
    <location>
        <begin position="64"/>
        <end position="201"/>
    </location>
</feature>
<dbReference type="AlphaFoldDB" id="A0A3N0B2V9"/>
<gene>
    <name evidence="8" type="ORF">DMP06_02470</name>
</gene>
<dbReference type="Gene3D" id="3.90.1310.10">
    <property type="entry name" value="Penicillin-binding protein 2a (Domain 2)"/>
    <property type="match status" value="1"/>
</dbReference>
<proteinExistence type="inferred from homology"/>
<dbReference type="GO" id="GO:0008658">
    <property type="term" value="F:penicillin binding"/>
    <property type="evidence" value="ECO:0007669"/>
    <property type="project" value="InterPro"/>
</dbReference>
<dbReference type="Gene3D" id="3.40.710.10">
    <property type="entry name" value="DD-peptidase/beta-lactamase superfamily"/>
    <property type="match status" value="1"/>
</dbReference>
<dbReference type="Gene3D" id="3.30.450.330">
    <property type="match status" value="1"/>
</dbReference>
<evidence type="ECO:0000313" key="9">
    <source>
        <dbReference type="Proteomes" id="UP000269591"/>
    </source>
</evidence>
<dbReference type="InterPro" id="IPR050515">
    <property type="entry name" value="Beta-lactam/transpept"/>
</dbReference>
<dbReference type="EMBL" id="QIBX01000002">
    <property type="protein sequence ID" value="RNL41463.1"/>
    <property type="molecule type" value="Genomic_DNA"/>
</dbReference>
<keyword evidence="9" id="KW-1185">Reference proteome</keyword>
<dbReference type="Gene3D" id="1.10.150.770">
    <property type="match status" value="1"/>
</dbReference>
<sequence>MRAAHNGNAAPKGPGLPSSRIWWLLVIFLGLALVWAGRLVYLQIIKAPEYSEAAAASRTLSIDIPARRGTIYDRNGNVLATSVEATTVYVNPKEITDVSGTASALAETLGGDAEDYTDYLTQDTTFVYVKRQADVEDADALRAKGLTGVYFLDDTKRVYPYGETAGQIVGLVDVDGNGLTGLELYYDDILSGTPGERVFQTGGVDKNGDSIPIPDGTEVDEPAVDGQDIVISIDIDMQKDLEDRLEQGVDEIGGTDGSAVLMDASSGEILAMASTPFLNPSDTSKIDEGADSIKAVTYAFEPGSIFKTVSAMALLESTDITPDVKIDCPAYLEAEDGYTVSDSHKRADAVFTFREIINQSSNVGISLAVRDYLGFGPLYDKILTYGLNETTGVDYPGEAGGYLAPDVESWSTIAKYNLTFGQGVSVTPLQMVRFYGAIANNGVACTPHLLISKPQTGETPTYETKQIIENTDAIPTMISMLETVVTDGTGTGAAIDGYTVAGKTGTAEYADEENGGYVSGSWNLDFTGFLPDASLPLVCFVGVNEVPYERNTTEVFHDIMADAIDRYGIVQD</sequence>
<evidence type="ECO:0000259" key="6">
    <source>
        <dbReference type="Pfam" id="PF00905"/>
    </source>
</evidence>
<dbReference type="InterPro" id="IPR036138">
    <property type="entry name" value="PBP_dimer_sf"/>
</dbReference>
<dbReference type="Pfam" id="PF03717">
    <property type="entry name" value="PBP_dimer"/>
    <property type="match status" value="1"/>
</dbReference>
<comment type="subcellular location">
    <subcellularLocation>
        <location evidence="1">Membrane</location>
    </subcellularLocation>
</comment>
<dbReference type="GO" id="GO:0071555">
    <property type="term" value="P:cell wall organization"/>
    <property type="evidence" value="ECO:0007669"/>
    <property type="project" value="TreeGrafter"/>
</dbReference>
<dbReference type="Proteomes" id="UP000269591">
    <property type="component" value="Unassembled WGS sequence"/>
</dbReference>
<dbReference type="PANTHER" id="PTHR30627:SF1">
    <property type="entry name" value="PEPTIDOGLYCAN D,D-TRANSPEPTIDASE FTSI"/>
    <property type="match status" value="1"/>
</dbReference>
<dbReference type="OrthoDB" id="9789078at2"/>
<reference evidence="9" key="1">
    <citation type="submission" date="2018-05" db="EMBL/GenBank/DDBJ databases">
        <title>Genome Sequencing of selected type strains of the family Eggerthellaceae.</title>
        <authorList>
            <person name="Danylec N."/>
            <person name="Stoll D.A."/>
            <person name="Doetsch A."/>
            <person name="Huch M."/>
        </authorList>
    </citation>
    <scope>NUCLEOTIDE SEQUENCE [LARGE SCALE GENOMIC DNA]</scope>
    <source>
        <strain evidence="9">DSM 24851</strain>
    </source>
</reference>
<keyword evidence="5" id="KW-0812">Transmembrane</keyword>
<dbReference type="InterPro" id="IPR005311">
    <property type="entry name" value="PBP_dimer"/>
</dbReference>
<dbReference type="SUPFAM" id="SSF56601">
    <property type="entry name" value="beta-lactamase/transpeptidase-like"/>
    <property type="match status" value="1"/>
</dbReference>
<evidence type="ECO:0000256" key="5">
    <source>
        <dbReference type="SAM" id="Phobius"/>
    </source>
</evidence>
<comment type="caution">
    <text evidence="8">The sequence shown here is derived from an EMBL/GenBank/DDBJ whole genome shotgun (WGS) entry which is preliminary data.</text>
</comment>
<dbReference type="SUPFAM" id="SSF56519">
    <property type="entry name" value="Penicillin binding protein dimerisation domain"/>
    <property type="match status" value="1"/>
</dbReference>
<name>A0A3N0B2V9_9ACTN</name>
<dbReference type="InterPro" id="IPR012338">
    <property type="entry name" value="Beta-lactam/transpept-like"/>
</dbReference>